<dbReference type="InterPro" id="IPR036365">
    <property type="entry name" value="PGBD-like_sf"/>
</dbReference>
<feature type="signal peptide" evidence="1">
    <location>
        <begin position="1"/>
        <end position="44"/>
    </location>
</feature>
<reference evidence="2" key="1">
    <citation type="submission" date="2022-06" db="EMBL/GenBank/DDBJ databases">
        <title>Genomic Encyclopedia of Archaeal and Bacterial Type Strains, Phase II (KMG-II): from individual species to whole genera.</title>
        <authorList>
            <person name="Goeker M."/>
        </authorList>
    </citation>
    <scope>NUCLEOTIDE SEQUENCE</scope>
    <source>
        <strain evidence="2">DSM 43935</strain>
    </source>
</reference>
<dbReference type="PROSITE" id="PS51318">
    <property type="entry name" value="TAT"/>
    <property type="match status" value="1"/>
</dbReference>
<protein>
    <recommendedName>
        <fullName evidence="4">Peptidoglycan-binding protein</fullName>
    </recommendedName>
</protein>
<accession>A0AAE3KIJ4</accession>
<comment type="caution">
    <text evidence="2">The sequence shown here is derived from an EMBL/GenBank/DDBJ whole genome shotgun (WGS) entry which is preliminary data.</text>
</comment>
<evidence type="ECO:0008006" key="4">
    <source>
        <dbReference type="Google" id="ProtNLM"/>
    </source>
</evidence>
<dbReference type="InterPro" id="IPR036366">
    <property type="entry name" value="PGBDSf"/>
</dbReference>
<dbReference type="Gene3D" id="1.10.101.10">
    <property type="entry name" value="PGBD-like superfamily/PGBD"/>
    <property type="match status" value="1"/>
</dbReference>
<dbReference type="Proteomes" id="UP001206128">
    <property type="component" value="Unassembled WGS sequence"/>
</dbReference>
<dbReference type="AlphaFoldDB" id="A0AAE3KIJ4"/>
<keyword evidence="1" id="KW-0732">Signal</keyword>
<evidence type="ECO:0000313" key="2">
    <source>
        <dbReference type="EMBL" id="MCP2168545.1"/>
    </source>
</evidence>
<feature type="chain" id="PRO_5042200693" description="Peptidoglycan-binding protein" evidence="1">
    <location>
        <begin position="45"/>
        <end position="297"/>
    </location>
</feature>
<organism evidence="2 3">
    <name type="scientific">Goodfellowiella coeruleoviolacea</name>
    <dbReference type="NCBI Taxonomy" id="334858"/>
    <lineage>
        <taxon>Bacteria</taxon>
        <taxon>Bacillati</taxon>
        <taxon>Actinomycetota</taxon>
        <taxon>Actinomycetes</taxon>
        <taxon>Pseudonocardiales</taxon>
        <taxon>Pseudonocardiaceae</taxon>
        <taxon>Goodfellowiella</taxon>
    </lineage>
</organism>
<dbReference type="SUPFAM" id="SSF47090">
    <property type="entry name" value="PGBD-like"/>
    <property type="match status" value="1"/>
</dbReference>
<dbReference type="EMBL" id="JAMTCK010000014">
    <property type="protein sequence ID" value="MCP2168545.1"/>
    <property type="molecule type" value="Genomic_DNA"/>
</dbReference>
<proteinExistence type="predicted"/>
<name>A0AAE3KIJ4_9PSEU</name>
<evidence type="ECO:0000313" key="3">
    <source>
        <dbReference type="Proteomes" id="UP001206128"/>
    </source>
</evidence>
<sequence>MSVRSDSAEGAPVALTRRGLLTRAAALTAVGAAASLAVAQPALASQDTSTLDLPTVNMEAVLKAAQIDPRRPDTALTPGSKESVLLVEQALADRGLLAAQYVDGHFGTSTITAYAAYQKSLGYTGLDASGLPGPTSLAKLGADRFTVTNVVSAGTRVSWRGVTVNTRTKAMVLAAEALLGRTLSFTQGSYNTGVGASAGTHDGGGALDINVSGMTSATRVTVTEKLRRVGFAAWVRTPAQGDWGYHIHAIAISDPDLSSGAQHQAGDYYLGLNGLANKGKDDGPAVEKVTWEEYQRG</sequence>
<dbReference type="InterPro" id="IPR006311">
    <property type="entry name" value="TAT_signal"/>
</dbReference>
<evidence type="ECO:0000256" key="1">
    <source>
        <dbReference type="SAM" id="SignalP"/>
    </source>
</evidence>
<keyword evidence="3" id="KW-1185">Reference proteome</keyword>
<gene>
    <name evidence="2" type="ORF">LX83_005423</name>
</gene>